<dbReference type="AlphaFoldDB" id="A0AAV3XYR8"/>
<reference evidence="1 2" key="1">
    <citation type="journal article" date="2021" name="Elife">
        <title>Chloroplast acquisition without the gene transfer in kleptoplastic sea slugs, Plakobranchus ocellatus.</title>
        <authorList>
            <person name="Maeda T."/>
            <person name="Takahashi S."/>
            <person name="Yoshida T."/>
            <person name="Shimamura S."/>
            <person name="Takaki Y."/>
            <person name="Nagai Y."/>
            <person name="Toyoda A."/>
            <person name="Suzuki Y."/>
            <person name="Arimoto A."/>
            <person name="Ishii H."/>
            <person name="Satoh N."/>
            <person name="Nishiyama T."/>
            <person name="Hasebe M."/>
            <person name="Maruyama T."/>
            <person name="Minagawa J."/>
            <person name="Obokata J."/>
            <person name="Shigenobu S."/>
        </authorList>
    </citation>
    <scope>NUCLEOTIDE SEQUENCE [LARGE SCALE GENOMIC DNA]</scope>
</reference>
<protein>
    <submittedName>
        <fullName evidence="1">Uncharacterized protein</fullName>
    </submittedName>
</protein>
<evidence type="ECO:0000313" key="1">
    <source>
        <dbReference type="EMBL" id="GFN75964.1"/>
    </source>
</evidence>
<organism evidence="1 2">
    <name type="scientific">Plakobranchus ocellatus</name>
    <dbReference type="NCBI Taxonomy" id="259542"/>
    <lineage>
        <taxon>Eukaryota</taxon>
        <taxon>Metazoa</taxon>
        <taxon>Spiralia</taxon>
        <taxon>Lophotrochozoa</taxon>
        <taxon>Mollusca</taxon>
        <taxon>Gastropoda</taxon>
        <taxon>Heterobranchia</taxon>
        <taxon>Euthyneura</taxon>
        <taxon>Panpulmonata</taxon>
        <taxon>Sacoglossa</taxon>
        <taxon>Placobranchoidea</taxon>
        <taxon>Plakobranchidae</taxon>
        <taxon>Plakobranchus</taxon>
    </lineage>
</organism>
<accession>A0AAV3XYR8</accession>
<evidence type="ECO:0000313" key="2">
    <source>
        <dbReference type="Proteomes" id="UP000735302"/>
    </source>
</evidence>
<dbReference type="EMBL" id="BLXT01000311">
    <property type="protein sequence ID" value="GFN75964.1"/>
    <property type="molecule type" value="Genomic_DNA"/>
</dbReference>
<comment type="caution">
    <text evidence="1">The sequence shown here is derived from an EMBL/GenBank/DDBJ whole genome shotgun (WGS) entry which is preliminary data.</text>
</comment>
<proteinExistence type="predicted"/>
<gene>
    <name evidence="1" type="ORF">PoB_000247000</name>
</gene>
<sequence length="98" mass="10784">METMCGERYVTDSIHLRLIRNNFAFLCIAIPQQGDLRLSGCLSGQGTRGMNRTCDRRVSVDISRVGALSTLPPSLRFVGKTNPGQEMYGAHLPLSCQV</sequence>
<keyword evidence="2" id="KW-1185">Reference proteome</keyword>
<dbReference type="Proteomes" id="UP000735302">
    <property type="component" value="Unassembled WGS sequence"/>
</dbReference>
<name>A0AAV3XYR8_9GAST</name>